<dbReference type="EnsemblBacteria" id="ACC84370">
    <property type="protein sequence ID" value="ACC84370"/>
    <property type="gene ID" value="Npun_R6081"/>
</dbReference>
<dbReference type="EC" id="3.2.1.33" evidence="3"/>
<sequence>MPDLDTREWLLTNGLGSFASGTISDVRTRTYHGWLFTATNPPSGRTLLFSHLDASLEVSGNVVALGTNVWGNGQIELTGYELLRCFDINPVPKWIWGRDNWQLSRQLVMPYGLVEAGDTSTSSVHRWRLGIRNEELEIAKNASQCPMTAVAPLGETPSRSVSQRRPHCLPNAQFCHRILIQYRYDGNDTAILRLRLLIAERDFHHPQIASSGLQFSELLGQQQICLQAKKLGNFGIPWHLRWTKGKYQPDAVWYWNYGLSEETKRGLSDKEDLYSPGYLIVRLQPGDVVTLEARVGFPNLMADVLTSETFAEAVEVEQDRLSQIFGWSEESREQGAREKSFPLYPPHPAPVPLLNAQSLLWQQLLKASDQFIVYRASIAGPTMIAGYHWFNERGRDILIALPGLALVPQRFDLAKGVLRTFRHYYRHGLMPNVFPDADGEPLYNSIDAALWWVETLGLYLEATQDWEFLAEQFSVVQQIHKAFVGGTHYNIQVDAIDGLISWDARGVALTWMDVVIGANPVTPRHGKPVEINALWYSALCWLSRWAERLSSLELGDPVRLTKQAQRYALQAEKVKTSLQKFWNPQLGYLYDTIEPDDRRNFQIRPNAVLALSLHHCGFSAQQGSQILDLATISLLTPYGLRSLDPGDPEYKGRYEGNQEQRDRAYHQGTVWGWLIGPYIRAWQRFYPEQSLPFDWQPLLDHFLSGACLGSISEIFDGDAPHTPRGAIAQAWSVAEIIRHIQK</sequence>
<evidence type="ECO:0000313" key="4">
    <source>
        <dbReference type="Proteomes" id="UP000001191"/>
    </source>
</evidence>
<dbReference type="InterPro" id="IPR032790">
    <property type="entry name" value="GDE_C"/>
</dbReference>
<evidence type="ECO:0000313" key="3">
    <source>
        <dbReference type="EMBL" id="ACC84370.1"/>
    </source>
</evidence>
<reference evidence="3 4" key="2">
    <citation type="journal article" date="2013" name="Plant Physiol.">
        <title>A Nostoc punctiforme Sugar Transporter Necessary to Establish a Cyanobacterium-Plant Symbiosis.</title>
        <authorList>
            <person name="Ekman M."/>
            <person name="Picossi S."/>
            <person name="Campbell E.L."/>
            <person name="Meeks J.C."/>
            <person name="Flores E."/>
        </authorList>
    </citation>
    <scope>NUCLEOTIDE SEQUENCE [LARGE SCALE GENOMIC DNA]</scope>
    <source>
        <strain evidence="4">ATCC 29133 / PCC 73102</strain>
    </source>
</reference>
<dbReference type="PhylomeDB" id="B2IUX7"/>
<dbReference type="SUPFAM" id="SSF48208">
    <property type="entry name" value="Six-hairpin glycosidases"/>
    <property type="match status" value="1"/>
</dbReference>
<dbReference type="OrthoDB" id="9761875at2"/>
<dbReference type="HOGENOM" id="CLU_026835_0_0_3"/>
<dbReference type="Gene3D" id="1.50.10.10">
    <property type="match status" value="1"/>
</dbReference>
<proteinExistence type="predicted"/>
<keyword evidence="3" id="KW-0326">Glycosidase</keyword>
<dbReference type="GO" id="GO:0004134">
    <property type="term" value="F:4-alpha-glucanotransferase activity"/>
    <property type="evidence" value="ECO:0007669"/>
    <property type="project" value="InterPro"/>
</dbReference>
<dbReference type="GO" id="GO:0004135">
    <property type="term" value="F:amylo-alpha-1,6-glucosidase activity"/>
    <property type="evidence" value="ECO:0007669"/>
    <property type="project" value="UniProtKB-EC"/>
</dbReference>
<dbReference type="RefSeq" id="WP_012412311.1">
    <property type="nucleotide sequence ID" value="NC_010628.1"/>
</dbReference>
<dbReference type="KEGG" id="npu:Npun_R6081"/>
<protein>
    <submittedName>
        <fullName evidence="3">Amylo-alpha-1,6-glucosidase</fullName>
        <ecNumber evidence="3">3.2.1.33</ecNumber>
    </submittedName>
</protein>
<dbReference type="EMBL" id="CP001037">
    <property type="protein sequence ID" value="ACC84370.1"/>
    <property type="molecule type" value="Genomic_DNA"/>
</dbReference>
<organism evidence="3 4">
    <name type="scientific">Nostoc punctiforme (strain ATCC 29133 / PCC 73102)</name>
    <dbReference type="NCBI Taxonomy" id="63737"/>
    <lineage>
        <taxon>Bacteria</taxon>
        <taxon>Bacillati</taxon>
        <taxon>Cyanobacteriota</taxon>
        <taxon>Cyanophyceae</taxon>
        <taxon>Nostocales</taxon>
        <taxon>Nostocaceae</taxon>
        <taxon>Nostoc</taxon>
    </lineage>
</organism>
<dbReference type="Pfam" id="PF12439">
    <property type="entry name" value="GDE_N"/>
    <property type="match status" value="1"/>
</dbReference>
<dbReference type="InterPro" id="IPR008928">
    <property type="entry name" value="6-hairpin_glycosidase_sf"/>
</dbReference>
<evidence type="ECO:0000259" key="2">
    <source>
        <dbReference type="Pfam" id="PF12439"/>
    </source>
</evidence>
<dbReference type="Proteomes" id="UP000001191">
    <property type="component" value="Chromosome"/>
</dbReference>
<name>B2IUX7_NOSP7</name>
<gene>
    <name evidence="3" type="ordered locus">Npun_R6081</name>
</gene>
<feature type="domain" description="Glycogen debranching enzyme C-terminal" evidence="1">
    <location>
        <begin position="367"/>
        <end position="738"/>
    </location>
</feature>
<evidence type="ECO:0000259" key="1">
    <source>
        <dbReference type="Pfam" id="PF06202"/>
    </source>
</evidence>
<dbReference type="STRING" id="63737.Npun_R6081"/>
<keyword evidence="3" id="KW-0378">Hydrolase</keyword>
<feature type="domain" description="Glycogen debranching enzyme bacterial and archaeal type N-terminal" evidence="2">
    <location>
        <begin position="7"/>
        <end position="290"/>
    </location>
</feature>
<dbReference type="eggNOG" id="COG3408">
    <property type="taxonomic scope" value="Bacteria"/>
</dbReference>
<dbReference type="AlphaFoldDB" id="B2IUX7"/>
<dbReference type="Pfam" id="PF06202">
    <property type="entry name" value="GDE_C"/>
    <property type="match status" value="1"/>
</dbReference>
<dbReference type="PANTHER" id="PTHR10569:SF2">
    <property type="entry name" value="GLYCOGEN DEBRANCHING ENZYME"/>
    <property type="match status" value="1"/>
</dbReference>
<dbReference type="InterPro" id="IPR010401">
    <property type="entry name" value="AGL/Gdb1"/>
</dbReference>
<reference evidence="4" key="1">
    <citation type="submission" date="2008-04" db="EMBL/GenBank/DDBJ databases">
        <title>Complete sequence of chromosome of Nostoc punctiforme ATCC 29133.</title>
        <authorList>
            <consortium name="US DOE Joint Genome Institute"/>
            <person name="Copeland A."/>
            <person name="Lucas S."/>
            <person name="Lapidus A."/>
            <person name="Glavina del Rio T."/>
            <person name="Dalin E."/>
            <person name="Tice H."/>
            <person name="Pitluck S."/>
            <person name="Chain P."/>
            <person name="Malfatti S."/>
            <person name="Shin M."/>
            <person name="Vergez L."/>
            <person name="Schmutz J."/>
            <person name="Larimer F."/>
            <person name="Land M."/>
            <person name="Hauser L."/>
            <person name="Kyrpides N."/>
            <person name="Kim E."/>
            <person name="Meeks J.C."/>
            <person name="Elhai J."/>
            <person name="Campbell E.L."/>
            <person name="Thiel T."/>
            <person name="Longmire J."/>
            <person name="Potts M."/>
            <person name="Atlas R."/>
        </authorList>
    </citation>
    <scope>NUCLEOTIDE SEQUENCE [LARGE SCALE GENOMIC DNA]</scope>
    <source>
        <strain evidence="4">ATCC 29133 / PCC 73102</strain>
    </source>
</reference>
<dbReference type="PANTHER" id="PTHR10569">
    <property type="entry name" value="GLYCOGEN DEBRANCHING ENZYME"/>
    <property type="match status" value="1"/>
</dbReference>
<dbReference type="InterPro" id="IPR012341">
    <property type="entry name" value="6hp_glycosidase-like_sf"/>
</dbReference>
<keyword evidence="4" id="KW-1185">Reference proteome</keyword>
<dbReference type="GO" id="GO:0005980">
    <property type="term" value="P:glycogen catabolic process"/>
    <property type="evidence" value="ECO:0007669"/>
    <property type="project" value="InterPro"/>
</dbReference>
<dbReference type="InterPro" id="IPR024742">
    <property type="entry name" value="Glycogen_debranch_N"/>
</dbReference>
<accession>B2IUX7</accession>